<proteinExistence type="predicted"/>
<dbReference type="RefSeq" id="WP_338465078.1">
    <property type="nucleotide sequence ID" value="NZ_CP144921.1"/>
</dbReference>
<evidence type="ECO:0008006" key="3">
    <source>
        <dbReference type="Google" id="ProtNLM"/>
    </source>
</evidence>
<reference evidence="1 2" key="1">
    <citation type="submission" date="2024-01" db="EMBL/GenBank/DDBJ databases">
        <title>Culturomics analysis of mouse respiratory tract.</title>
        <authorList>
            <person name="Phillips A.M."/>
            <person name="Collette N.M."/>
            <person name="Mageeney C.M."/>
            <person name="Sinha A."/>
            <person name="Hern K.E."/>
            <person name="Arkin A.P."/>
            <person name="Williams K.P."/>
            <person name="Branda S."/>
        </authorList>
    </citation>
    <scope>NUCLEOTIDE SEQUENCE [LARGE SCALE GENOMIC DNA]</scope>
    <source>
        <strain evidence="1 2">CP20</strain>
    </source>
</reference>
<organism evidence="1 2">
    <name type="scientific">Shouchella rhizosphaerae</name>
    <dbReference type="NCBI Taxonomy" id="866786"/>
    <lineage>
        <taxon>Bacteria</taxon>
        <taxon>Bacillati</taxon>
        <taxon>Bacillota</taxon>
        <taxon>Bacilli</taxon>
        <taxon>Bacillales</taxon>
        <taxon>Bacillaceae</taxon>
        <taxon>Shouchella</taxon>
    </lineage>
</organism>
<evidence type="ECO:0000313" key="2">
    <source>
        <dbReference type="Proteomes" id="UP001341136"/>
    </source>
</evidence>
<gene>
    <name evidence="1" type="ORF">V5G21_00545</name>
</gene>
<dbReference type="Proteomes" id="UP001341136">
    <property type="component" value="Chromosome"/>
</dbReference>
<keyword evidence="2" id="KW-1185">Reference proteome</keyword>
<name>A0ABZ2CT31_9BACI</name>
<protein>
    <recommendedName>
        <fullName evidence="3">Phage tail protein</fullName>
    </recommendedName>
</protein>
<accession>A0ABZ2CT31</accession>
<evidence type="ECO:0000313" key="1">
    <source>
        <dbReference type="EMBL" id="WWA30317.1"/>
    </source>
</evidence>
<dbReference type="EMBL" id="CP144921">
    <property type="protein sequence ID" value="WWA30317.1"/>
    <property type="molecule type" value="Genomic_DNA"/>
</dbReference>
<sequence length="140" mass="15538">MAFNTKPLLTDSGGNLVPQTYNPLHDRWEVLTDVKVEYFKFQDSVTAPGVGEPFHVRDFKKMNIEIHGNSTSRLIRFMGSQGSGIRRPVMAARLSDLHLDTQTYGTGELWQIDLTGLNTLFIDVVEVTGGTVTVEGRAVV</sequence>